<evidence type="ECO:0000313" key="2">
    <source>
        <dbReference type="EMBL" id="GGP27965.1"/>
    </source>
</evidence>
<evidence type="ECO:0000256" key="1">
    <source>
        <dbReference type="SAM" id="Phobius"/>
    </source>
</evidence>
<dbReference type="Proteomes" id="UP000621859">
    <property type="component" value="Unassembled WGS sequence"/>
</dbReference>
<keyword evidence="1" id="KW-1133">Transmembrane helix</keyword>
<feature type="transmembrane region" description="Helical" evidence="1">
    <location>
        <begin position="35"/>
        <end position="55"/>
    </location>
</feature>
<evidence type="ECO:0000313" key="3">
    <source>
        <dbReference type="Proteomes" id="UP000621859"/>
    </source>
</evidence>
<dbReference type="EMBL" id="BMLY01000008">
    <property type="protein sequence ID" value="GGP27965.1"/>
    <property type="molecule type" value="Genomic_DNA"/>
</dbReference>
<proteinExistence type="predicted"/>
<accession>A0ABQ2PQQ8</accession>
<gene>
    <name evidence="2" type="ORF">GCM10010971_37840</name>
</gene>
<sequence>MRAYATGNKQPAVRDMHWHMDIQAKLRIHGLKVGIVPFCKVFVILSVITAGVNMLTRHCPHVGQSEWQQTISRWRPGR</sequence>
<keyword evidence="1" id="KW-0472">Membrane</keyword>
<keyword evidence="1" id="KW-0812">Transmembrane</keyword>
<keyword evidence="3" id="KW-1185">Reference proteome</keyword>
<name>A0ABQ2PQQ8_9NEIS</name>
<organism evidence="2 3">
    <name type="scientific">Silvimonas amylolytica</name>
    <dbReference type="NCBI Taxonomy" id="449663"/>
    <lineage>
        <taxon>Bacteria</taxon>
        <taxon>Pseudomonadati</taxon>
        <taxon>Pseudomonadota</taxon>
        <taxon>Betaproteobacteria</taxon>
        <taxon>Neisseriales</taxon>
        <taxon>Chitinibacteraceae</taxon>
        <taxon>Silvimonas</taxon>
    </lineage>
</organism>
<reference evidence="3" key="1">
    <citation type="journal article" date="2019" name="Int. J. Syst. Evol. Microbiol.">
        <title>The Global Catalogue of Microorganisms (GCM) 10K type strain sequencing project: providing services to taxonomists for standard genome sequencing and annotation.</title>
        <authorList>
            <consortium name="The Broad Institute Genomics Platform"/>
            <consortium name="The Broad Institute Genome Sequencing Center for Infectious Disease"/>
            <person name="Wu L."/>
            <person name="Ma J."/>
        </authorList>
    </citation>
    <scope>NUCLEOTIDE SEQUENCE [LARGE SCALE GENOMIC DNA]</scope>
    <source>
        <strain evidence="3">CGMCC 1.8860</strain>
    </source>
</reference>
<protein>
    <submittedName>
        <fullName evidence="2">Uncharacterized protein</fullName>
    </submittedName>
</protein>
<comment type="caution">
    <text evidence="2">The sequence shown here is derived from an EMBL/GenBank/DDBJ whole genome shotgun (WGS) entry which is preliminary data.</text>
</comment>